<proteinExistence type="inferred from homology"/>
<dbReference type="GO" id="GO:0000781">
    <property type="term" value="C:chromosome, telomeric region"/>
    <property type="evidence" value="ECO:0007669"/>
    <property type="project" value="UniProtKB-SubCell"/>
</dbReference>
<dbReference type="GO" id="GO:0003697">
    <property type="term" value="F:single-stranded DNA binding"/>
    <property type="evidence" value="ECO:0007669"/>
    <property type="project" value="InterPro"/>
</dbReference>
<dbReference type="Pfam" id="PF15489">
    <property type="entry name" value="CTC1"/>
    <property type="match status" value="2"/>
</dbReference>
<accession>A0A3P9K0B2</accession>
<evidence type="ECO:0000256" key="2">
    <source>
        <dbReference type="ARBA" id="ARBA00004574"/>
    </source>
</evidence>
<comment type="subcellular location">
    <subcellularLocation>
        <location evidence="2">Chromosome</location>
        <location evidence="2">Telomere</location>
    </subcellularLocation>
    <subcellularLocation>
        <location evidence="1">Nucleus</location>
    </subcellularLocation>
</comment>
<evidence type="ECO:0000256" key="9">
    <source>
        <dbReference type="SAM" id="MobiDB-lite"/>
    </source>
</evidence>
<comment type="similarity">
    <text evidence="3">Belongs to the CTC1 family.</text>
</comment>
<dbReference type="Ensembl" id="ENSORLT00020012250.1">
    <property type="protein sequence ID" value="ENSORLP00020001891.1"/>
    <property type="gene ID" value="ENSORLG00020002621.1"/>
</dbReference>
<dbReference type="PANTHER" id="PTHR14865:SF2">
    <property type="entry name" value="CST COMPLEX SUBUNIT CTC1"/>
    <property type="match status" value="1"/>
</dbReference>
<evidence type="ECO:0000256" key="1">
    <source>
        <dbReference type="ARBA" id="ARBA00004123"/>
    </source>
</evidence>
<feature type="region of interest" description="Disordered" evidence="9">
    <location>
        <begin position="778"/>
        <end position="821"/>
    </location>
</feature>
<dbReference type="InterPro" id="IPR029156">
    <property type="entry name" value="CTC1"/>
</dbReference>
<reference evidence="10" key="4">
    <citation type="submission" date="2025-09" db="UniProtKB">
        <authorList>
            <consortium name="Ensembl"/>
        </authorList>
    </citation>
    <scope>IDENTIFICATION</scope>
    <source>
        <strain evidence="10">HNI</strain>
    </source>
</reference>
<keyword evidence="5" id="KW-0158">Chromosome</keyword>
<evidence type="ECO:0000256" key="7">
    <source>
        <dbReference type="ARBA" id="ARBA00023125"/>
    </source>
</evidence>
<reference evidence="10 11" key="2">
    <citation type="submission" date="2017-04" db="EMBL/GenBank/DDBJ databases">
        <title>CpG methylation of centromeres and impact of large insertions on vertebrate speciation.</title>
        <authorList>
            <person name="Ichikawa K."/>
            <person name="Yoshimura J."/>
            <person name="Morishita S."/>
        </authorList>
    </citation>
    <scope>NUCLEOTIDE SEQUENCE</scope>
    <source>
        <strain evidence="10 11">HNI</strain>
    </source>
</reference>
<feature type="compositionally biased region" description="Basic residues" evidence="9">
    <location>
        <begin position="344"/>
        <end position="360"/>
    </location>
</feature>
<feature type="compositionally biased region" description="Basic and acidic residues" evidence="9">
    <location>
        <begin position="778"/>
        <end position="799"/>
    </location>
</feature>
<evidence type="ECO:0000256" key="6">
    <source>
        <dbReference type="ARBA" id="ARBA00022895"/>
    </source>
</evidence>
<keyword evidence="7" id="KW-0238">DNA-binding</keyword>
<dbReference type="GO" id="GO:0005634">
    <property type="term" value="C:nucleus"/>
    <property type="evidence" value="ECO:0007669"/>
    <property type="project" value="UniProtKB-SubCell"/>
</dbReference>
<reference evidence="10" key="3">
    <citation type="submission" date="2025-08" db="UniProtKB">
        <authorList>
            <consortium name="Ensembl"/>
        </authorList>
    </citation>
    <scope>IDENTIFICATION</scope>
    <source>
        <strain evidence="10">HNI</strain>
    </source>
</reference>
<evidence type="ECO:0000313" key="11">
    <source>
        <dbReference type="Proteomes" id="UP000265180"/>
    </source>
</evidence>
<keyword evidence="8" id="KW-0539">Nucleus</keyword>
<dbReference type="Proteomes" id="UP000265180">
    <property type="component" value="Chromosome 18"/>
</dbReference>
<dbReference type="InterPro" id="IPR042617">
    <property type="entry name" value="CTC1-like"/>
</dbReference>
<evidence type="ECO:0000313" key="10">
    <source>
        <dbReference type="Ensembl" id="ENSORLP00020001891.1"/>
    </source>
</evidence>
<evidence type="ECO:0000256" key="8">
    <source>
        <dbReference type="ARBA" id="ARBA00023242"/>
    </source>
</evidence>
<evidence type="ECO:0000256" key="5">
    <source>
        <dbReference type="ARBA" id="ARBA00022454"/>
    </source>
</evidence>
<organism evidence="10 11">
    <name type="scientific">Oryzias latipes</name>
    <name type="common">Japanese rice fish</name>
    <name type="synonym">Japanese killifish</name>
    <dbReference type="NCBI Taxonomy" id="8090"/>
    <lineage>
        <taxon>Eukaryota</taxon>
        <taxon>Metazoa</taxon>
        <taxon>Chordata</taxon>
        <taxon>Craniata</taxon>
        <taxon>Vertebrata</taxon>
        <taxon>Euteleostomi</taxon>
        <taxon>Actinopterygii</taxon>
        <taxon>Neopterygii</taxon>
        <taxon>Teleostei</taxon>
        <taxon>Neoteleostei</taxon>
        <taxon>Acanthomorphata</taxon>
        <taxon>Ovalentaria</taxon>
        <taxon>Atherinomorphae</taxon>
        <taxon>Beloniformes</taxon>
        <taxon>Adrianichthyidae</taxon>
        <taxon>Oryziinae</taxon>
        <taxon>Oryzias</taxon>
    </lineage>
</organism>
<protein>
    <recommendedName>
        <fullName evidence="4">CST complex subunit CTC1</fullName>
    </recommendedName>
</protein>
<dbReference type="AlphaFoldDB" id="A0A3P9K0B2"/>
<evidence type="ECO:0000256" key="4">
    <source>
        <dbReference type="ARBA" id="ARBA00016175"/>
    </source>
</evidence>
<feature type="compositionally biased region" description="Basic residues" evidence="9">
    <location>
        <begin position="324"/>
        <end position="336"/>
    </location>
</feature>
<keyword evidence="6" id="KW-0779">Telomere</keyword>
<name>A0A3P9K0B2_ORYLA</name>
<feature type="region of interest" description="Disordered" evidence="9">
    <location>
        <begin position="324"/>
        <end position="368"/>
    </location>
</feature>
<dbReference type="PANTHER" id="PTHR14865">
    <property type="entry name" value="CST COMPLEX SUBUNIT CTC1"/>
    <property type="match status" value="1"/>
</dbReference>
<reference key="1">
    <citation type="journal article" date="2007" name="Nature">
        <title>The medaka draft genome and insights into vertebrate genome evolution.</title>
        <authorList>
            <person name="Kasahara M."/>
            <person name="Naruse K."/>
            <person name="Sasaki S."/>
            <person name="Nakatani Y."/>
            <person name="Qu W."/>
            <person name="Ahsan B."/>
            <person name="Yamada T."/>
            <person name="Nagayasu Y."/>
            <person name="Doi K."/>
            <person name="Kasai Y."/>
            <person name="Jindo T."/>
            <person name="Kobayashi D."/>
            <person name="Shimada A."/>
            <person name="Toyoda A."/>
            <person name="Kuroki Y."/>
            <person name="Fujiyama A."/>
            <person name="Sasaki T."/>
            <person name="Shimizu A."/>
            <person name="Asakawa S."/>
            <person name="Shimizu N."/>
            <person name="Hashimoto S."/>
            <person name="Yang J."/>
            <person name="Lee Y."/>
            <person name="Matsushima K."/>
            <person name="Sugano S."/>
            <person name="Sakaizumi M."/>
            <person name="Narita T."/>
            <person name="Ohishi K."/>
            <person name="Haga S."/>
            <person name="Ohta F."/>
            <person name="Nomoto H."/>
            <person name="Nogata K."/>
            <person name="Morishita T."/>
            <person name="Endo T."/>
            <person name="Shin-I T."/>
            <person name="Takeda H."/>
            <person name="Morishita S."/>
            <person name="Kohara Y."/>
        </authorList>
    </citation>
    <scope>NUCLEOTIDE SEQUENCE [LARGE SCALE GENOMIC DNA]</scope>
    <source>
        <strain>Hd-rR</strain>
    </source>
</reference>
<evidence type="ECO:0000256" key="3">
    <source>
        <dbReference type="ARBA" id="ARBA00006332"/>
    </source>
</evidence>
<sequence length="1264" mass="140629">MDSEQRFLERFGPRSEAERAWLKNLFLFIGRYLSPCFRDPAPSNAEDSLTGVEQLSICVVQEIQQRSSVTHSLPVSYRILSVSELVSQQKLACVSNFSWTTNQHRAWAKEAELSLPGQRALPRVNMLLIGCLREGRGGEWRLMDSSGSVRCEVLSPSPLWLNRPVLVPHWNYIPHDASGQDVDRQHLELNGSPVFLCPEAEHGLAAAVDGAELKAVAVSEATVFLQNRVRGQRVSVHGQLCSVCPLLDVSGTPFFCFTLTDGERSLPVLVQGPGRLWWRACMRTGRSVCVTALRTCVLRGWRGNNILCVTEQSQLHTDYTPIHTHQHTHTPTHTHQRAQTPTHTHQRAHTPTHTHQRAHTPTHTNQHTHTVIHTHTPTHQHAHISNTYTDTPLLMSQDCEEEEPEFSQSGVRVKQSRIISYQGTVTEAVSEGAGLYVLDRKLGLCVAYQPPARRRLRAGDGVELHHVHFLYRPCPDGPPSMLCTCLRSSITVTSYSRVGGSEPAPRCPGDGVLSRLLLQKCRGVSEYLWACHLSSQLSASLVPAVMKQQCVCLLSWKLMKTLRGRRAPARRDIYSEMLDQPHTCPLTQYTVDPGVHQNLSLVDLLQSLQSLCWSSLSLRSLLPPGGNSLSRSEIRSALSWSFRTLVSDPRKGDSLRPRPLLLVGVLELPPQSSEVSLTLQLRDATGSVSCVVTETSQEEGGAQTACFNTAWIGCLVCVLQFSMVIERFLQSEFPSVHHLDQENFISHRDCRVYLQFSLDHLIILSPSVTMTTYLRHKGEESGDDVPDQHENHEKGEQGWKRKRRVEEEDSSDSSDVMTADSVGGASQSWISMVIRVEHKGGVVWKNTEKREGLQLCFSLRAAVIGPVVSWRRDPKNTALTEEEAEPGKEQKVQLLFSGVCSRWFPVLQPGPLYRVVMTQVPFDLSSHGASGDKGVELLSDSTLQVGSDWRFHTLPRPLLLPSFIQVPPPVLSVSQVLESSSELVCFQGAISERISVDDGRTQPGNKGVRLTLCDPTGRSLRVYLDLSHAPYPTGLLPGSTVLLSDFQRKLSRSGGVYFTSLPVSSMTVMSLKGESLALTPPIMHLGQWALKGQKENVMGLVRGHVVCFLFLQLWWSCSTCSSFYTQSCSSRCGSSSAVFQSRAKVVIDDGTGEAHVWFSGVVVQTLLGLADFLWEGLQRCLKVRGHLRVLPQGRSLVCDSEEPLLLFLLSMCSSEAVGRPVCLTCRRHAPTRTQDQRRFSRADRDFITRLTPPLQLTCLHLHST</sequence>